<reference evidence="1 2" key="1">
    <citation type="submission" date="2017-09" db="EMBL/GenBank/DDBJ databases">
        <title>Bacterial strain isolated from the female urinary microbiota.</title>
        <authorList>
            <person name="Thomas-White K."/>
            <person name="Kumar N."/>
            <person name="Forster S."/>
            <person name="Putonti C."/>
            <person name="Lawley T."/>
            <person name="Wolfe A.J."/>
        </authorList>
    </citation>
    <scope>NUCLEOTIDE SEQUENCE [LARGE SCALE GENOMIC DNA]</scope>
    <source>
        <strain evidence="1 2">UMB0115</strain>
    </source>
</reference>
<name>A0A2N6SUG5_FINMA</name>
<evidence type="ECO:0000313" key="2">
    <source>
        <dbReference type="Proteomes" id="UP000235723"/>
    </source>
</evidence>
<dbReference type="AlphaFoldDB" id="A0A2N6SUG5"/>
<dbReference type="EMBL" id="PNHD01000002">
    <property type="protein sequence ID" value="PMC60711.1"/>
    <property type="molecule type" value="Genomic_DNA"/>
</dbReference>
<gene>
    <name evidence="1" type="ORF">CJ208_02250</name>
</gene>
<accession>A0A2N6SUG5</accession>
<protein>
    <submittedName>
        <fullName evidence="1">Uncharacterized protein</fullName>
    </submittedName>
</protein>
<evidence type="ECO:0000313" key="1">
    <source>
        <dbReference type="EMBL" id="PMC60711.1"/>
    </source>
</evidence>
<comment type="caution">
    <text evidence="1">The sequence shown here is derived from an EMBL/GenBank/DDBJ whole genome shotgun (WGS) entry which is preliminary data.</text>
</comment>
<proteinExistence type="predicted"/>
<sequence length="125" mass="14452">MRIKSNNIFGVNIERLLKNAENIGLKFEECNQGLRATRGYGDRESYRFGSNNDLRAILKDDILKLHLTSYSGICGFEFEEDDLFGKKIECYGDVYDCMLMMDVLKLLDGCVDTRLDDYELIEVEE</sequence>
<dbReference type="RefSeq" id="WP_102163816.1">
    <property type="nucleotide sequence ID" value="NZ_PNHD01000002.1"/>
</dbReference>
<dbReference type="Proteomes" id="UP000235723">
    <property type="component" value="Unassembled WGS sequence"/>
</dbReference>
<organism evidence="1 2">
    <name type="scientific">Finegoldia magna</name>
    <name type="common">Peptostreptococcus magnus</name>
    <dbReference type="NCBI Taxonomy" id="1260"/>
    <lineage>
        <taxon>Bacteria</taxon>
        <taxon>Bacillati</taxon>
        <taxon>Bacillota</taxon>
        <taxon>Tissierellia</taxon>
        <taxon>Tissierellales</taxon>
        <taxon>Peptoniphilaceae</taxon>
        <taxon>Finegoldia</taxon>
    </lineage>
</organism>